<dbReference type="GO" id="GO:0035731">
    <property type="term" value="F:dinitrosyl-iron complex binding"/>
    <property type="evidence" value="ECO:0007669"/>
    <property type="project" value="UniProtKB-UniRule"/>
</dbReference>
<evidence type="ECO:0000313" key="15">
    <source>
        <dbReference type="Proteomes" id="UP000199025"/>
    </source>
</evidence>
<dbReference type="GO" id="GO:0003677">
    <property type="term" value="F:DNA binding"/>
    <property type="evidence" value="ECO:0007669"/>
    <property type="project" value="UniProtKB-UniRule"/>
</dbReference>
<evidence type="ECO:0000256" key="11">
    <source>
        <dbReference type="HAMAP-Rule" id="MF_01479"/>
    </source>
</evidence>
<evidence type="ECO:0000256" key="4">
    <source>
        <dbReference type="ARBA" id="ARBA00022723"/>
    </source>
</evidence>
<dbReference type="Proteomes" id="UP000199025">
    <property type="component" value="Unassembled WGS sequence"/>
</dbReference>
<feature type="binding site" evidence="11">
    <location>
        <position position="43"/>
    </location>
    <ligand>
        <name>[4Fe-4S] cluster</name>
        <dbReference type="ChEBI" id="CHEBI:49883"/>
    </ligand>
</feature>
<dbReference type="InterPro" id="IPR034768">
    <property type="entry name" value="4FE4S_WBL"/>
</dbReference>
<dbReference type="GO" id="GO:0051539">
    <property type="term" value="F:4 iron, 4 sulfur cluster binding"/>
    <property type="evidence" value="ECO:0007669"/>
    <property type="project" value="UniProtKB-UniRule"/>
</dbReference>
<comment type="similarity">
    <text evidence="2 11">Belongs to the WhiB family.</text>
</comment>
<evidence type="ECO:0000256" key="3">
    <source>
        <dbReference type="ARBA" id="ARBA00022485"/>
    </source>
</evidence>
<dbReference type="HAMAP" id="MF_01479">
    <property type="entry name" value="WhiB"/>
    <property type="match status" value="1"/>
</dbReference>
<comment type="PTM">
    <text evidence="11">Upon Fe-S cluster removal intramolecular disulfide bonds are formed.</text>
</comment>
<feature type="binding site" evidence="11">
    <location>
        <position position="68"/>
    </location>
    <ligand>
        <name>[4Fe-4S] cluster</name>
        <dbReference type="ChEBI" id="CHEBI:49883"/>
    </ligand>
</feature>
<keyword evidence="7 11" id="KW-0805">Transcription regulation</keyword>
<keyword evidence="11" id="KW-0963">Cytoplasm</keyword>
<keyword evidence="4 11" id="KW-0479">Metal-binding</keyword>
<dbReference type="PROSITE" id="PS51674">
    <property type="entry name" value="4FE4S_WBL"/>
    <property type="match status" value="1"/>
</dbReference>
<comment type="subcellular location">
    <subcellularLocation>
        <location evidence="1 11">Cytoplasm</location>
    </subcellularLocation>
</comment>
<dbReference type="EMBL" id="FORP01000023">
    <property type="protein sequence ID" value="SFK52359.1"/>
    <property type="molecule type" value="Genomic_DNA"/>
</dbReference>
<feature type="binding site" evidence="11">
    <location>
        <position position="77"/>
    </location>
    <ligand>
        <name>[4Fe-4S] cluster</name>
        <dbReference type="ChEBI" id="CHEBI:49883"/>
    </ligand>
</feature>
<dbReference type="STRING" id="115433.SAMN05421835_12356"/>
<evidence type="ECO:0000259" key="13">
    <source>
        <dbReference type="PROSITE" id="PS51674"/>
    </source>
</evidence>
<dbReference type="GO" id="GO:0045892">
    <property type="term" value="P:negative regulation of DNA-templated transcription"/>
    <property type="evidence" value="ECO:0007669"/>
    <property type="project" value="TreeGrafter"/>
</dbReference>
<feature type="region of interest" description="Disordered" evidence="12">
    <location>
        <begin position="1"/>
        <end position="23"/>
    </location>
</feature>
<evidence type="ECO:0000256" key="9">
    <source>
        <dbReference type="ARBA" id="ARBA00023157"/>
    </source>
</evidence>
<dbReference type="GO" id="GO:0045454">
    <property type="term" value="P:cell redox homeostasis"/>
    <property type="evidence" value="ECO:0007669"/>
    <property type="project" value="TreeGrafter"/>
</dbReference>
<keyword evidence="3 11" id="KW-0004">4Fe-4S</keyword>
<dbReference type="GO" id="GO:0047134">
    <property type="term" value="F:protein-disulfide reductase [NAD(P)H] activity"/>
    <property type="evidence" value="ECO:0007669"/>
    <property type="project" value="TreeGrafter"/>
</dbReference>
<name>A0A1I4A9A3_9PSEU</name>
<evidence type="ECO:0000256" key="1">
    <source>
        <dbReference type="ARBA" id="ARBA00004496"/>
    </source>
</evidence>
<keyword evidence="10 11" id="KW-0804">Transcription</keyword>
<dbReference type="Pfam" id="PF02467">
    <property type="entry name" value="Whib"/>
    <property type="match status" value="1"/>
</dbReference>
<evidence type="ECO:0000256" key="6">
    <source>
        <dbReference type="ARBA" id="ARBA00023014"/>
    </source>
</evidence>
<evidence type="ECO:0000256" key="2">
    <source>
        <dbReference type="ARBA" id="ARBA00006597"/>
    </source>
</evidence>
<organism evidence="14 15">
    <name type="scientific">Amycolatopsis sacchari</name>
    <dbReference type="NCBI Taxonomy" id="115433"/>
    <lineage>
        <taxon>Bacteria</taxon>
        <taxon>Bacillati</taxon>
        <taxon>Actinomycetota</taxon>
        <taxon>Actinomycetes</taxon>
        <taxon>Pseudonocardiales</taxon>
        <taxon>Pseudonocardiaceae</taxon>
        <taxon>Amycolatopsis</taxon>
    </lineage>
</organism>
<reference evidence="14 15" key="1">
    <citation type="submission" date="2016-10" db="EMBL/GenBank/DDBJ databases">
        <authorList>
            <person name="de Groot N.N."/>
        </authorList>
    </citation>
    <scope>NUCLEOTIDE SEQUENCE [LARGE SCALE GENOMIC DNA]</scope>
    <source>
        <strain evidence="14 15">DSM 44468</strain>
    </source>
</reference>
<feature type="domain" description="4Fe-4S Wbl-type" evidence="13">
    <location>
        <begin position="42"/>
        <end position="101"/>
    </location>
</feature>
<evidence type="ECO:0000256" key="12">
    <source>
        <dbReference type="SAM" id="MobiDB-lite"/>
    </source>
</evidence>
<dbReference type="AlphaFoldDB" id="A0A1I4A9A3"/>
<accession>A0A1I4A9A3</accession>
<evidence type="ECO:0000256" key="10">
    <source>
        <dbReference type="ARBA" id="ARBA00023163"/>
    </source>
</evidence>
<comment type="cofactor">
    <cofactor evidence="11">
        <name>[4Fe-4S] cluster</name>
        <dbReference type="ChEBI" id="CHEBI:49883"/>
    </cofactor>
    <text evidence="11">Binds 1 [4Fe-4S] cluster per subunit. Following nitrosylation of the [4Fe-4S] cluster binds 1 [4Fe-8(NO)] cluster per subunit.</text>
</comment>
<comment type="function">
    <text evidence="11">Acts as a transcriptional regulator. Probably redox-responsive. The apo- but not holo-form probably binds DNA.</text>
</comment>
<feature type="compositionally biased region" description="Polar residues" evidence="12">
    <location>
        <begin position="1"/>
        <end position="12"/>
    </location>
</feature>
<feature type="binding site" evidence="11">
    <location>
        <position position="71"/>
    </location>
    <ligand>
        <name>[4Fe-4S] cluster</name>
        <dbReference type="ChEBI" id="CHEBI:49883"/>
    </ligand>
</feature>
<keyword evidence="8 11" id="KW-0238">DNA-binding</keyword>
<dbReference type="InterPro" id="IPR003482">
    <property type="entry name" value="Whib"/>
</dbReference>
<keyword evidence="15" id="KW-1185">Reference proteome</keyword>
<keyword evidence="5 11" id="KW-0408">Iron</keyword>
<dbReference type="GO" id="GO:0046872">
    <property type="term" value="F:metal ion binding"/>
    <property type="evidence" value="ECO:0007669"/>
    <property type="project" value="UniProtKB-KW"/>
</dbReference>
<dbReference type="OrthoDB" id="4249150at2"/>
<gene>
    <name evidence="11" type="primary">whiB</name>
    <name evidence="14" type="ORF">SAMN05421835_12356</name>
</gene>
<dbReference type="RefSeq" id="WP_091513963.1">
    <property type="nucleotide sequence ID" value="NZ_FORP01000023.1"/>
</dbReference>
<protein>
    <recommendedName>
        <fullName evidence="11">Transcriptional regulator WhiB</fullName>
    </recommendedName>
</protein>
<dbReference type="GO" id="GO:0005737">
    <property type="term" value="C:cytoplasm"/>
    <property type="evidence" value="ECO:0007669"/>
    <property type="project" value="UniProtKB-SubCell"/>
</dbReference>
<evidence type="ECO:0000256" key="8">
    <source>
        <dbReference type="ARBA" id="ARBA00023125"/>
    </source>
</evidence>
<dbReference type="PANTHER" id="PTHR38839">
    <property type="entry name" value="TRANSCRIPTIONAL REGULATOR WHID-RELATED"/>
    <property type="match status" value="1"/>
</dbReference>
<proteinExistence type="inferred from homology"/>
<comment type="PTM">
    <text evidence="11">The Fe-S cluster can be nitrosylated by nitric oxide (NO).</text>
</comment>
<evidence type="ECO:0000256" key="7">
    <source>
        <dbReference type="ARBA" id="ARBA00023015"/>
    </source>
</evidence>
<evidence type="ECO:0000256" key="5">
    <source>
        <dbReference type="ARBA" id="ARBA00023004"/>
    </source>
</evidence>
<evidence type="ECO:0000313" key="14">
    <source>
        <dbReference type="EMBL" id="SFK52359.1"/>
    </source>
</evidence>
<keyword evidence="9 11" id="KW-1015">Disulfide bond</keyword>
<sequence>MPTPRPKTTLTGATHGRGRPTAPSWADVGLTPEALAWHADAACLGTDPEAFFPEPEAGYAVTVAKRVCGHCPVRAACLDYALARREPFGIWGGHTTQDRRRLLRHRQQADAA</sequence>
<keyword evidence="6 11" id="KW-0411">Iron-sulfur</keyword>